<reference evidence="1" key="1">
    <citation type="journal article" date="2014" name="Front. Microbiol.">
        <title>High frequency of phylogenetically diverse reductive dehalogenase-homologous genes in deep subseafloor sedimentary metagenomes.</title>
        <authorList>
            <person name="Kawai M."/>
            <person name="Futagami T."/>
            <person name="Toyoda A."/>
            <person name="Takaki Y."/>
            <person name="Nishi S."/>
            <person name="Hori S."/>
            <person name="Arai W."/>
            <person name="Tsubouchi T."/>
            <person name="Morono Y."/>
            <person name="Uchiyama I."/>
            <person name="Ito T."/>
            <person name="Fujiyama A."/>
            <person name="Inagaki F."/>
            <person name="Takami H."/>
        </authorList>
    </citation>
    <scope>NUCLEOTIDE SEQUENCE</scope>
    <source>
        <strain evidence="1">Expedition CK06-06</strain>
    </source>
</reference>
<proteinExistence type="predicted"/>
<dbReference type="EMBL" id="BARS01013798">
    <property type="protein sequence ID" value="GAF87212.1"/>
    <property type="molecule type" value="Genomic_DNA"/>
</dbReference>
<accession>X0TGF1</accession>
<sequence>PVIWGAFATIQSIYNDPCDGVTGVEYLSPSPTGFGYYG</sequence>
<evidence type="ECO:0000313" key="1">
    <source>
        <dbReference type="EMBL" id="GAF87212.1"/>
    </source>
</evidence>
<name>X0TGF1_9ZZZZ</name>
<gene>
    <name evidence="1" type="ORF">S01H1_23716</name>
</gene>
<feature type="non-terminal residue" evidence="1">
    <location>
        <position position="1"/>
    </location>
</feature>
<organism evidence="1">
    <name type="scientific">marine sediment metagenome</name>
    <dbReference type="NCBI Taxonomy" id="412755"/>
    <lineage>
        <taxon>unclassified sequences</taxon>
        <taxon>metagenomes</taxon>
        <taxon>ecological metagenomes</taxon>
    </lineage>
</organism>
<dbReference type="AlphaFoldDB" id="X0TGF1"/>
<comment type="caution">
    <text evidence="1">The sequence shown here is derived from an EMBL/GenBank/DDBJ whole genome shotgun (WGS) entry which is preliminary data.</text>
</comment>
<protein>
    <submittedName>
        <fullName evidence="1">Uncharacterized protein</fullName>
    </submittedName>
</protein>